<accession>A0AAE3R9V8</accession>
<evidence type="ECO:0000256" key="1">
    <source>
        <dbReference type="ARBA" id="ARBA00001298"/>
    </source>
</evidence>
<comment type="function">
    <text evidence="2 7">Catalyzes the epimerization of the C3' and C5'positions of dTDP-6-deoxy-D-xylo-4-hexulose, forming dTDP-6-deoxy-L-lyxo-4-hexulose.</text>
</comment>
<dbReference type="Proteomes" id="UP001232063">
    <property type="component" value="Unassembled WGS sequence"/>
</dbReference>
<dbReference type="SUPFAM" id="SSF51182">
    <property type="entry name" value="RmlC-like cupins"/>
    <property type="match status" value="1"/>
</dbReference>
<protein>
    <recommendedName>
        <fullName evidence="4 7">dTDP-4-dehydrorhamnose 3,5-epimerase</fullName>
        <ecNumber evidence="3 7">5.1.3.13</ecNumber>
    </recommendedName>
    <alternativeName>
        <fullName evidence="7">Thymidine diphospho-4-keto-rhamnose 3,5-epimerase</fullName>
    </alternativeName>
</protein>
<comment type="pathway">
    <text evidence="7">Carbohydrate biosynthesis; dTDP-L-rhamnose biosynthesis.</text>
</comment>
<evidence type="ECO:0000313" key="8">
    <source>
        <dbReference type="EMBL" id="MDJ1504144.1"/>
    </source>
</evidence>
<dbReference type="InterPro" id="IPR014710">
    <property type="entry name" value="RmlC-like_jellyroll"/>
</dbReference>
<dbReference type="GO" id="GO:0005829">
    <property type="term" value="C:cytosol"/>
    <property type="evidence" value="ECO:0007669"/>
    <property type="project" value="TreeGrafter"/>
</dbReference>
<proteinExistence type="inferred from homology"/>
<dbReference type="PANTHER" id="PTHR21047:SF2">
    <property type="entry name" value="THYMIDINE DIPHOSPHO-4-KETO-RHAMNOSE 3,5-EPIMERASE"/>
    <property type="match status" value="1"/>
</dbReference>
<comment type="similarity">
    <text evidence="7">Belongs to the dTDP-4-dehydrorhamnose 3,5-epimerase family.</text>
</comment>
<evidence type="ECO:0000256" key="5">
    <source>
        <dbReference type="PIRSR" id="PIRSR600888-1"/>
    </source>
</evidence>
<dbReference type="EC" id="5.1.3.13" evidence="3 7"/>
<name>A0AAE3R9V8_9BACT</name>
<gene>
    <name evidence="8" type="primary">rfbC</name>
    <name evidence="8" type="ORF">QNI22_26010</name>
</gene>
<reference evidence="8" key="1">
    <citation type="submission" date="2023-05" db="EMBL/GenBank/DDBJ databases">
        <authorList>
            <person name="Zhang X."/>
        </authorList>
    </citation>
    <scope>NUCLEOTIDE SEQUENCE</scope>
    <source>
        <strain evidence="8">BD1B2-1</strain>
    </source>
</reference>
<dbReference type="Pfam" id="PF00908">
    <property type="entry name" value="dTDP_sugar_isom"/>
    <property type="match status" value="1"/>
</dbReference>
<feature type="active site" description="Proton acceptor" evidence="5">
    <location>
        <position position="61"/>
    </location>
</feature>
<comment type="catalytic activity">
    <reaction evidence="1 7">
        <text>dTDP-4-dehydro-6-deoxy-alpha-D-glucose = dTDP-4-dehydro-beta-L-rhamnose</text>
        <dbReference type="Rhea" id="RHEA:16969"/>
        <dbReference type="ChEBI" id="CHEBI:57649"/>
        <dbReference type="ChEBI" id="CHEBI:62830"/>
        <dbReference type="EC" id="5.1.3.13"/>
    </reaction>
</comment>
<dbReference type="InterPro" id="IPR011051">
    <property type="entry name" value="RmlC_Cupin_sf"/>
</dbReference>
<evidence type="ECO:0000256" key="3">
    <source>
        <dbReference type="ARBA" id="ARBA00012098"/>
    </source>
</evidence>
<evidence type="ECO:0000256" key="4">
    <source>
        <dbReference type="ARBA" id="ARBA00019595"/>
    </source>
</evidence>
<dbReference type="RefSeq" id="WP_314515104.1">
    <property type="nucleotide sequence ID" value="NZ_JASJOU010000010.1"/>
</dbReference>
<comment type="subunit">
    <text evidence="7">Homodimer.</text>
</comment>
<dbReference type="NCBIfam" id="TIGR01221">
    <property type="entry name" value="rmlC"/>
    <property type="match status" value="1"/>
</dbReference>
<keyword evidence="7 8" id="KW-0413">Isomerase</keyword>
<dbReference type="GO" id="GO:0019305">
    <property type="term" value="P:dTDP-rhamnose biosynthetic process"/>
    <property type="evidence" value="ECO:0007669"/>
    <property type="project" value="UniProtKB-UniRule"/>
</dbReference>
<evidence type="ECO:0000256" key="2">
    <source>
        <dbReference type="ARBA" id="ARBA00001997"/>
    </source>
</evidence>
<feature type="site" description="Participates in a stacking interaction with the thymidine ring of dTDP-4-oxo-6-deoxyglucose" evidence="6">
    <location>
        <position position="136"/>
    </location>
</feature>
<dbReference type="GO" id="GO:0000271">
    <property type="term" value="P:polysaccharide biosynthetic process"/>
    <property type="evidence" value="ECO:0007669"/>
    <property type="project" value="TreeGrafter"/>
</dbReference>
<sequence length="178" mass="20227">MQFRHTSLSGLIEIIPPIFKDERGFFFESYQKKRFSDNGIPFDFVQDNQSFSKKGVLRGLHFQNEPFAQGKLVRVITGKALDVAVDIRLDSPTFGQYETFLLDSELNNMVYIPEGFAHGFLALEDTILQYKCTNLYNKAAEGGIIWNDPTLNISWGISNPIVSEKDILLPTLKDIKAM</sequence>
<dbReference type="AlphaFoldDB" id="A0AAE3R9V8"/>
<dbReference type="GO" id="GO:0008830">
    <property type="term" value="F:dTDP-4-dehydrorhamnose 3,5-epimerase activity"/>
    <property type="evidence" value="ECO:0007669"/>
    <property type="project" value="UniProtKB-UniRule"/>
</dbReference>
<feature type="active site" description="Proton donor" evidence="5">
    <location>
        <position position="130"/>
    </location>
</feature>
<evidence type="ECO:0000256" key="7">
    <source>
        <dbReference type="RuleBase" id="RU364069"/>
    </source>
</evidence>
<evidence type="ECO:0000313" key="9">
    <source>
        <dbReference type="Proteomes" id="UP001232063"/>
    </source>
</evidence>
<dbReference type="InterPro" id="IPR000888">
    <property type="entry name" value="RmlC-like"/>
</dbReference>
<dbReference type="PANTHER" id="PTHR21047">
    <property type="entry name" value="DTDP-6-DEOXY-D-GLUCOSE-3,5 EPIMERASE"/>
    <property type="match status" value="1"/>
</dbReference>
<comment type="caution">
    <text evidence="8">The sequence shown here is derived from an EMBL/GenBank/DDBJ whole genome shotgun (WGS) entry which is preliminary data.</text>
</comment>
<keyword evidence="9" id="KW-1185">Reference proteome</keyword>
<dbReference type="EMBL" id="JASJOU010000010">
    <property type="protein sequence ID" value="MDJ1504144.1"/>
    <property type="molecule type" value="Genomic_DNA"/>
</dbReference>
<evidence type="ECO:0000256" key="6">
    <source>
        <dbReference type="PIRSR" id="PIRSR600888-3"/>
    </source>
</evidence>
<dbReference type="Gene3D" id="2.60.120.10">
    <property type="entry name" value="Jelly Rolls"/>
    <property type="match status" value="1"/>
</dbReference>
<dbReference type="CDD" id="cd00438">
    <property type="entry name" value="cupin_RmlC"/>
    <property type="match status" value="1"/>
</dbReference>
<organism evidence="8 9">
    <name type="scientific">Xanthocytophaga agilis</name>
    <dbReference type="NCBI Taxonomy" id="3048010"/>
    <lineage>
        <taxon>Bacteria</taxon>
        <taxon>Pseudomonadati</taxon>
        <taxon>Bacteroidota</taxon>
        <taxon>Cytophagia</taxon>
        <taxon>Cytophagales</taxon>
        <taxon>Rhodocytophagaceae</taxon>
        <taxon>Xanthocytophaga</taxon>
    </lineage>
</organism>